<dbReference type="SUPFAM" id="SSF46785">
    <property type="entry name" value="Winged helix' DNA-binding domain"/>
    <property type="match status" value="1"/>
</dbReference>
<keyword evidence="1" id="KW-0805">Transcription regulation</keyword>
<reference evidence="5" key="1">
    <citation type="journal article" date="2021" name="PeerJ">
        <title>Extensive microbial diversity within the chicken gut microbiome revealed by metagenomics and culture.</title>
        <authorList>
            <person name="Gilroy R."/>
            <person name="Ravi A."/>
            <person name="Getino M."/>
            <person name="Pursley I."/>
            <person name="Horton D.L."/>
            <person name="Alikhan N.F."/>
            <person name="Baker D."/>
            <person name="Gharbi K."/>
            <person name="Hall N."/>
            <person name="Watson M."/>
            <person name="Adriaenssens E.M."/>
            <person name="Foster-Nyarko E."/>
            <person name="Jarju S."/>
            <person name="Secka A."/>
            <person name="Antonio M."/>
            <person name="Oren A."/>
            <person name="Chaudhuri R.R."/>
            <person name="La Ragione R."/>
            <person name="Hildebrand F."/>
            <person name="Pallen M.J."/>
        </authorList>
    </citation>
    <scope>NUCLEOTIDE SEQUENCE</scope>
    <source>
        <strain evidence="5">ChiBcec1-1093</strain>
    </source>
</reference>
<keyword evidence="3" id="KW-0804">Transcription</keyword>
<comment type="caution">
    <text evidence="5">The sequence shown here is derived from an EMBL/GenBank/DDBJ whole genome shotgun (WGS) entry which is preliminary data.</text>
</comment>
<dbReference type="SMART" id="SM00347">
    <property type="entry name" value="HTH_MARR"/>
    <property type="match status" value="1"/>
</dbReference>
<dbReference type="PANTHER" id="PTHR35790">
    <property type="entry name" value="HTH-TYPE TRANSCRIPTIONAL REGULATOR PCHR"/>
    <property type="match status" value="1"/>
</dbReference>
<dbReference type="InterPro" id="IPR036390">
    <property type="entry name" value="WH_DNA-bd_sf"/>
</dbReference>
<gene>
    <name evidence="5" type="ORF">IAA17_00130</name>
</gene>
<dbReference type="Pfam" id="PF12802">
    <property type="entry name" value="MarR_2"/>
    <property type="match status" value="1"/>
</dbReference>
<evidence type="ECO:0000256" key="1">
    <source>
        <dbReference type="ARBA" id="ARBA00023015"/>
    </source>
</evidence>
<evidence type="ECO:0000259" key="4">
    <source>
        <dbReference type="PROSITE" id="PS50995"/>
    </source>
</evidence>
<feature type="domain" description="HTH marR-type" evidence="4">
    <location>
        <begin position="36"/>
        <end position="171"/>
    </location>
</feature>
<evidence type="ECO:0000313" key="5">
    <source>
        <dbReference type="EMBL" id="HIZ78185.1"/>
    </source>
</evidence>
<name>A0A9D2K3X2_9FIRM</name>
<dbReference type="PANTHER" id="PTHR35790:SF4">
    <property type="entry name" value="HTH-TYPE TRANSCRIPTIONAL REGULATOR PCHR"/>
    <property type="match status" value="1"/>
</dbReference>
<dbReference type="EMBL" id="DXBC01000002">
    <property type="protein sequence ID" value="HIZ78185.1"/>
    <property type="molecule type" value="Genomic_DNA"/>
</dbReference>
<dbReference type="AlphaFoldDB" id="A0A9D2K3X2"/>
<dbReference type="GO" id="GO:0003700">
    <property type="term" value="F:DNA-binding transcription factor activity"/>
    <property type="evidence" value="ECO:0007669"/>
    <property type="project" value="InterPro"/>
</dbReference>
<dbReference type="PROSITE" id="PS01117">
    <property type="entry name" value="HTH_MARR_1"/>
    <property type="match status" value="1"/>
</dbReference>
<sequence length="195" mass="22565">MEKEALAKTADENGLVPSNAESGFINQTFQALNDRHNVIYEFVMRYNDYIYAEHDYGNGHPLTMIESHTLTYIEDHPGTTVTELTNYWHKTKGAISQIVSRLESLGLVTKTKKEGNGKNVYLSVTDEGYQVSRSHKLYDILDITKTLSKVQKECTPAEIDTFYKVISVYYKVICREFEEEKIPKRQGRRRKQDQE</sequence>
<dbReference type="Proteomes" id="UP000824101">
    <property type="component" value="Unassembled WGS sequence"/>
</dbReference>
<dbReference type="Gene3D" id="1.10.10.10">
    <property type="entry name" value="Winged helix-like DNA-binding domain superfamily/Winged helix DNA-binding domain"/>
    <property type="match status" value="1"/>
</dbReference>
<accession>A0A9D2K3X2</accession>
<dbReference type="InterPro" id="IPR023187">
    <property type="entry name" value="Tscrpt_reg_MarR-type_CS"/>
</dbReference>
<dbReference type="PROSITE" id="PS50995">
    <property type="entry name" value="HTH_MARR_2"/>
    <property type="match status" value="1"/>
</dbReference>
<protein>
    <submittedName>
        <fullName evidence="5">MarR family transcriptional regulator</fullName>
    </submittedName>
</protein>
<reference evidence="5" key="2">
    <citation type="submission" date="2021-04" db="EMBL/GenBank/DDBJ databases">
        <authorList>
            <person name="Gilroy R."/>
        </authorList>
    </citation>
    <scope>NUCLEOTIDE SEQUENCE</scope>
    <source>
        <strain evidence="5">ChiBcec1-1093</strain>
    </source>
</reference>
<dbReference type="InterPro" id="IPR036388">
    <property type="entry name" value="WH-like_DNA-bd_sf"/>
</dbReference>
<evidence type="ECO:0000313" key="6">
    <source>
        <dbReference type="Proteomes" id="UP000824101"/>
    </source>
</evidence>
<dbReference type="InterPro" id="IPR052067">
    <property type="entry name" value="Metal_resp_HTH_trans_reg"/>
</dbReference>
<dbReference type="InterPro" id="IPR000835">
    <property type="entry name" value="HTH_MarR-typ"/>
</dbReference>
<evidence type="ECO:0000256" key="2">
    <source>
        <dbReference type="ARBA" id="ARBA00023125"/>
    </source>
</evidence>
<dbReference type="GO" id="GO:0003677">
    <property type="term" value="F:DNA binding"/>
    <property type="evidence" value="ECO:0007669"/>
    <property type="project" value="UniProtKB-KW"/>
</dbReference>
<proteinExistence type="predicted"/>
<keyword evidence="2" id="KW-0238">DNA-binding</keyword>
<evidence type="ECO:0000256" key="3">
    <source>
        <dbReference type="ARBA" id="ARBA00023163"/>
    </source>
</evidence>
<organism evidence="5 6">
    <name type="scientific">Candidatus Lachnoclostridium stercorigallinarum</name>
    <dbReference type="NCBI Taxonomy" id="2838634"/>
    <lineage>
        <taxon>Bacteria</taxon>
        <taxon>Bacillati</taxon>
        <taxon>Bacillota</taxon>
        <taxon>Clostridia</taxon>
        <taxon>Lachnospirales</taxon>
        <taxon>Lachnospiraceae</taxon>
    </lineage>
</organism>